<sequence>MPRYKVRSNLLLNFMADQDTSRVPLLASSSSRLQSSSDISFGTTATIPGYGSFSTYPTAAASPTPVCFESEDEFDPGKTSITQQAHDEIADDLQITITGLQDSPAALLLYKIAGVLSFGIIFLLGRWLPSVHRKATTQITPLESAKKVLIRNQFGEEEQIPVQILQYDGRLSQLFPTQSHFKIHSPSYDPLLATIQTFRYRLILFVLNPTTGMFQSLSYWKDTRWLEDSSLLHNGLQSSVVRERMALFDKNECSIPQKSTGSLLVEEVLHPFYVFQVFSIVLWCFEQYHIYAASIFLISSFSVISTLIQTRANWCQIQEMSRFVCDVQVLRDGQWFLIPSSELVPGDLFDLATPGLQTFPCDSVLLQGDCIVNEGMLTGESIPVSKLPLADGHELVKELDQGMINLPAELARSVLFSGTQIIRVRRGAHAQNAERRAVGMVLRTGFNTTKGSLVRSILFPRPNLFRFYRDSFYFIGVMALIAMIGFVATVFKLVSLGMSVYLIVVRALDLVTIVVPPALPATMSVGMSFAVSRLREHGVFCIAPSRINLGGKVDAMCFDKTGTLTEEGLDVLGVQACEGQFHSLQSDLQSTTPQLLHCLATCHSIKVVDGELLGDPLDLRMFEATGWTLEEGGNTHEANASDTYQSPQLIPSMVRPPNQQRFSLANMDDLPEDYTELAILRSFEFSSSLRRMSVVVKRWRASTTEVYVKGAPEVIAGLCTSASLPADYHAQLMTYTQAGYRVIACAGKSRNKLSWVKVQRASRKEIESELTFLGFMIFENRLKPGTGPAIRTLHSANIRMIMCTGDNHLTAISVAKECGIIHHDAHVFVSRLVNFELVWEAQGGYRQLDPNTIAFKGNYSLAVTGDAFRFLVDRRPSQVQRVLAKAQVFARMSPDEKRELVELLQGMDYCIGFCGDGANDCGALKAADIGISLSDTEASVAAPFTSNGLDISCVPLVIREGRAALVTSFSCFKYMGLYSIVQFTTITLLYMYGSNLGDYQFLLIDLALILPVAVAMGRTHPHEGIHPRPPTASLISRRVLVSFIGQCALNALFQIATYSYMVAQPWFIPPTFDPKDPNIASMINTALFHLSSYQYLWGAIVFSVGYPYRKPMYTNVPFMGTLASLLVFLLWIQLDPHPKVTKVLELVSIPDPFRTQLAVVAFVNLITSYLFECWGVPIISRVLAGIQMVFSTSKRRVSHGLSLQGRASKTYQVVLRQIESDSRGLSTA</sequence>
<proteinExistence type="predicted"/>
<name>A0ACC2UD69_9FUNG</name>
<protein>
    <submittedName>
        <fullName evidence="1">Uncharacterized protein</fullName>
    </submittedName>
</protein>
<reference evidence="1" key="1">
    <citation type="submission" date="2022-04" db="EMBL/GenBank/DDBJ databases">
        <title>Genome of the entomopathogenic fungus Entomophthora muscae.</title>
        <authorList>
            <person name="Elya C."/>
            <person name="Lovett B.R."/>
            <person name="Lee E."/>
            <person name="Macias A.M."/>
            <person name="Hajek A.E."/>
            <person name="De Bivort B.L."/>
            <person name="Kasson M.T."/>
            <person name="De Fine Licht H.H."/>
            <person name="Stajich J.E."/>
        </authorList>
    </citation>
    <scope>NUCLEOTIDE SEQUENCE</scope>
    <source>
        <strain evidence="1">Berkeley</strain>
    </source>
</reference>
<dbReference type="Proteomes" id="UP001165960">
    <property type="component" value="Unassembled WGS sequence"/>
</dbReference>
<dbReference type="EMBL" id="QTSX02000816">
    <property type="protein sequence ID" value="KAJ9084681.1"/>
    <property type="molecule type" value="Genomic_DNA"/>
</dbReference>
<comment type="caution">
    <text evidence="1">The sequence shown here is derived from an EMBL/GenBank/DDBJ whole genome shotgun (WGS) entry which is preliminary data.</text>
</comment>
<gene>
    <name evidence="1" type="ORF">DSO57_1021714</name>
</gene>
<organism evidence="1 2">
    <name type="scientific">Entomophthora muscae</name>
    <dbReference type="NCBI Taxonomy" id="34485"/>
    <lineage>
        <taxon>Eukaryota</taxon>
        <taxon>Fungi</taxon>
        <taxon>Fungi incertae sedis</taxon>
        <taxon>Zoopagomycota</taxon>
        <taxon>Entomophthoromycotina</taxon>
        <taxon>Entomophthoromycetes</taxon>
        <taxon>Entomophthorales</taxon>
        <taxon>Entomophthoraceae</taxon>
        <taxon>Entomophthora</taxon>
    </lineage>
</organism>
<accession>A0ACC2UD69</accession>
<keyword evidence="2" id="KW-1185">Reference proteome</keyword>
<evidence type="ECO:0000313" key="1">
    <source>
        <dbReference type="EMBL" id="KAJ9084681.1"/>
    </source>
</evidence>
<evidence type="ECO:0000313" key="2">
    <source>
        <dbReference type="Proteomes" id="UP001165960"/>
    </source>
</evidence>